<dbReference type="InterPro" id="IPR002052">
    <property type="entry name" value="DNA_methylase_N6_adenine_CS"/>
</dbReference>
<evidence type="ECO:0000256" key="1">
    <source>
        <dbReference type="ARBA" id="ARBA00022603"/>
    </source>
</evidence>
<feature type="domain" description="Release factor glutamine methyltransferase N-terminal" evidence="7">
    <location>
        <begin position="11"/>
        <end position="77"/>
    </location>
</feature>
<evidence type="ECO:0000313" key="9">
    <source>
        <dbReference type="Proteomes" id="UP001431634"/>
    </source>
</evidence>
<keyword evidence="2 5" id="KW-0808">Transferase</keyword>
<dbReference type="NCBIfam" id="TIGR00536">
    <property type="entry name" value="hemK_fam"/>
    <property type="match status" value="1"/>
</dbReference>
<name>A0ABT6Q107_9PROT</name>
<keyword evidence="9" id="KW-1185">Reference proteome</keyword>
<dbReference type="SUPFAM" id="SSF53335">
    <property type="entry name" value="S-adenosyl-L-methionine-dependent methyltransferases"/>
    <property type="match status" value="1"/>
</dbReference>
<keyword evidence="1 5" id="KW-0489">Methyltransferase</keyword>
<feature type="binding site" evidence="5">
    <location>
        <begin position="124"/>
        <end position="128"/>
    </location>
    <ligand>
        <name>S-adenosyl-L-methionine</name>
        <dbReference type="ChEBI" id="CHEBI:59789"/>
    </ligand>
</feature>
<dbReference type="InterPro" id="IPR004556">
    <property type="entry name" value="HemK-like"/>
</dbReference>
<dbReference type="Pfam" id="PF17827">
    <property type="entry name" value="PrmC_N"/>
    <property type="match status" value="1"/>
</dbReference>
<evidence type="ECO:0000313" key="8">
    <source>
        <dbReference type="EMBL" id="MDI2090801.1"/>
    </source>
</evidence>
<dbReference type="Gene3D" id="1.10.8.10">
    <property type="entry name" value="DNA helicase RuvA subunit, C-terminal domain"/>
    <property type="match status" value="1"/>
</dbReference>
<dbReference type="PANTHER" id="PTHR18895:SF74">
    <property type="entry name" value="MTRF1L RELEASE FACTOR GLUTAMINE METHYLTRANSFERASE"/>
    <property type="match status" value="1"/>
</dbReference>
<dbReference type="InterPro" id="IPR050320">
    <property type="entry name" value="N5-glutamine_MTase"/>
</dbReference>
<dbReference type="HAMAP" id="MF_02126">
    <property type="entry name" value="RF_methyltr_PrmC"/>
    <property type="match status" value="1"/>
</dbReference>
<feature type="binding site" evidence="5">
    <location>
        <position position="190"/>
    </location>
    <ligand>
        <name>S-adenosyl-L-methionine</name>
        <dbReference type="ChEBI" id="CHEBI:59789"/>
    </ligand>
</feature>
<feature type="binding site" evidence="5">
    <location>
        <position position="147"/>
    </location>
    <ligand>
        <name>S-adenosyl-L-methionine</name>
        <dbReference type="ChEBI" id="CHEBI:59789"/>
    </ligand>
</feature>
<feature type="binding site" evidence="5">
    <location>
        <position position="176"/>
    </location>
    <ligand>
        <name>S-adenosyl-L-methionine</name>
        <dbReference type="ChEBI" id="CHEBI:59789"/>
    </ligand>
</feature>
<comment type="catalytic activity">
    <reaction evidence="4 5">
        <text>L-glutaminyl-[peptide chain release factor] + S-adenosyl-L-methionine = N(5)-methyl-L-glutaminyl-[peptide chain release factor] + S-adenosyl-L-homocysteine + H(+)</text>
        <dbReference type="Rhea" id="RHEA:42896"/>
        <dbReference type="Rhea" id="RHEA-COMP:10271"/>
        <dbReference type="Rhea" id="RHEA-COMP:10272"/>
        <dbReference type="ChEBI" id="CHEBI:15378"/>
        <dbReference type="ChEBI" id="CHEBI:30011"/>
        <dbReference type="ChEBI" id="CHEBI:57856"/>
        <dbReference type="ChEBI" id="CHEBI:59789"/>
        <dbReference type="ChEBI" id="CHEBI:61891"/>
        <dbReference type="EC" id="2.1.1.297"/>
    </reaction>
</comment>
<dbReference type="RefSeq" id="WP_281447921.1">
    <property type="nucleotide sequence ID" value="NZ_JASBAO010000001.1"/>
</dbReference>
<comment type="caution">
    <text evidence="8">The sequence shown here is derived from an EMBL/GenBank/DDBJ whole genome shotgun (WGS) entry which is preliminary data.</text>
</comment>
<dbReference type="PROSITE" id="PS00092">
    <property type="entry name" value="N6_MTASE"/>
    <property type="match status" value="1"/>
</dbReference>
<dbReference type="EC" id="2.1.1.297" evidence="5"/>
<evidence type="ECO:0000256" key="5">
    <source>
        <dbReference type="HAMAP-Rule" id="MF_02126"/>
    </source>
</evidence>
<feature type="domain" description="Methyltransferase small" evidence="6">
    <location>
        <begin position="106"/>
        <end position="198"/>
    </location>
</feature>
<organism evidence="8 9">
    <name type="scientific">Commensalibacter oyaizuii</name>
    <dbReference type="NCBI Taxonomy" id="3043873"/>
    <lineage>
        <taxon>Bacteria</taxon>
        <taxon>Pseudomonadati</taxon>
        <taxon>Pseudomonadota</taxon>
        <taxon>Alphaproteobacteria</taxon>
        <taxon>Acetobacterales</taxon>
        <taxon>Acetobacteraceae</taxon>
    </lineage>
</organism>
<protein>
    <recommendedName>
        <fullName evidence="5">Release factor glutamine methyltransferase</fullName>
        <shortName evidence="5">RF MTase</shortName>
        <ecNumber evidence="5">2.1.1.297</ecNumber>
    </recommendedName>
    <alternativeName>
        <fullName evidence="5">N5-glutamine methyltransferase PrmC</fullName>
    </alternativeName>
    <alternativeName>
        <fullName evidence="5">Protein-(glutamine-N5) MTase PrmC</fullName>
    </alternativeName>
    <alternativeName>
        <fullName evidence="5">Protein-glutamine N-methyltransferase PrmC</fullName>
    </alternativeName>
</protein>
<dbReference type="Proteomes" id="UP001431634">
    <property type="component" value="Unassembled WGS sequence"/>
</dbReference>
<dbReference type="NCBIfam" id="TIGR03534">
    <property type="entry name" value="RF_mod_PrmC"/>
    <property type="match status" value="1"/>
</dbReference>
<feature type="binding site" evidence="5">
    <location>
        <begin position="190"/>
        <end position="193"/>
    </location>
    <ligand>
        <name>substrate</name>
    </ligand>
</feature>
<dbReference type="Gene3D" id="3.40.50.150">
    <property type="entry name" value="Vaccinia Virus protein VP39"/>
    <property type="match status" value="1"/>
</dbReference>
<reference evidence="8" key="1">
    <citation type="submission" date="2023-05" db="EMBL/GenBank/DDBJ databases">
        <title>Whole genome sequence of Commensalibacter sp.</title>
        <authorList>
            <person name="Charoenyingcharoen P."/>
            <person name="Yukphan P."/>
        </authorList>
    </citation>
    <scope>NUCLEOTIDE SEQUENCE</scope>
    <source>
        <strain evidence="8">TBRC 16381</strain>
    </source>
</reference>
<dbReference type="InterPro" id="IPR007848">
    <property type="entry name" value="Small_mtfrase_dom"/>
</dbReference>
<comment type="similarity">
    <text evidence="5">Belongs to the protein N5-glutamine methyltransferase family. PrmC subfamily.</text>
</comment>
<dbReference type="GO" id="GO:0032259">
    <property type="term" value="P:methylation"/>
    <property type="evidence" value="ECO:0007669"/>
    <property type="project" value="UniProtKB-KW"/>
</dbReference>
<evidence type="ECO:0000256" key="4">
    <source>
        <dbReference type="ARBA" id="ARBA00048391"/>
    </source>
</evidence>
<dbReference type="InterPro" id="IPR040758">
    <property type="entry name" value="PrmC_N"/>
</dbReference>
<dbReference type="InterPro" id="IPR019874">
    <property type="entry name" value="RF_methyltr_PrmC"/>
</dbReference>
<dbReference type="PANTHER" id="PTHR18895">
    <property type="entry name" value="HEMK METHYLTRANSFERASE"/>
    <property type="match status" value="1"/>
</dbReference>
<dbReference type="CDD" id="cd02440">
    <property type="entry name" value="AdoMet_MTases"/>
    <property type="match status" value="1"/>
</dbReference>
<keyword evidence="3 5" id="KW-0949">S-adenosyl-L-methionine</keyword>
<proteinExistence type="inferred from homology"/>
<evidence type="ECO:0000259" key="7">
    <source>
        <dbReference type="Pfam" id="PF17827"/>
    </source>
</evidence>
<dbReference type="Pfam" id="PF05175">
    <property type="entry name" value="MTS"/>
    <property type="match status" value="1"/>
</dbReference>
<evidence type="ECO:0000259" key="6">
    <source>
        <dbReference type="Pfam" id="PF05175"/>
    </source>
</evidence>
<evidence type="ECO:0000256" key="2">
    <source>
        <dbReference type="ARBA" id="ARBA00022679"/>
    </source>
</evidence>
<dbReference type="GO" id="GO:0102559">
    <property type="term" value="F:peptide chain release factor N(5)-glutamine methyltransferase activity"/>
    <property type="evidence" value="ECO:0007669"/>
    <property type="project" value="UniProtKB-EC"/>
</dbReference>
<accession>A0ABT6Q107</accession>
<dbReference type="InterPro" id="IPR029063">
    <property type="entry name" value="SAM-dependent_MTases_sf"/>
</dbReference>
<gene>
    <name evidence="5 8" type="primary">prmC</name>
    <name evidence="8" type="ORF">QJV27_05335</name>
</gene>
<comment type="function">
    <text evidence="5">Methylates the class 1 translation termination release factors RF1/PrfA and RF2/PrfB on the glutamine residue of the universally conserved GGQ motif.</text>
</comment>
<evidence type="ECO:0000256" key="3">
    <source>
        <dbReference type="ARBA" id="ARBA00022691"/>
    </source>
</evidence>
<sequence length="286" mass="31883">MQDAKIPLGLLIQEGEQILQTAGIEDPRREAQLLIAAALKKNMTEFFLMDRNGLVDCVQCRQFFARRAKREPFAYILQEQGFWSLDLAVSPATLIPRADSEALIEALLKFLPKRDERYQFLDLGTGTGCLLLAALSEYPNAFGIGIDKVLDAVILAQRNAQYCHLNQRAAFLNGHWADALKGRFDVILSNPPYIRQKELLKLMPEVKEYEPMSALDGGGDGLEAYRYICNQAVDLLSENGILIFELGIEQDQEVSAIAVSKGLSVVQIQQDLNGCIRALVLSRGRI</sequence>
<dbReference type="EMBL" id="JASBAO010000001">
    <property type="protein sequence ID" value="MDI2090801.1"/>
    <property type="molecule type" value="Genomic_DNA"/>
</dbReference>